<dbReference type="VEuPathDB" id="FungiDB:YALI1_D19515g"/>
<dbReference type="GeneID" id="2910181"/>
<dbReference type="PANTHER" id="PTHR12832:SF11">
    <property type="entry name" value="LD23868P"/>
    <property type="match status" value="1"/>
</dbReference>
<proteinExistence type="inferred from homology"/>
<evidence type="ECO:0000313" key="5">
    <source>
        <dbReference type="Proteomes" id="UP000182444"/>
    </source>
</evidence>
<feature type="compositionally biased region" description="Low complexity" evidence="2">
    <location>
        <begin position="160"/>
        <end position="169"/>
    </location>
</feature>
<feature type="compositionally biased region" description="Low complexity" evidence="2">
    <location>
        <begin position="193"/>
        <end position="208"/>
    </location>
</feature>
<dbReference type="Proteomes" id="UP000182444">
    <property type="component" value="Chromosome 1D"/>
</dbReference>
<evidence type="ECO:0000256" key="1">
    <source>
        <dbReference type="ARBA" id="ARBA00010954"/>
    </source>
</evidence>
<dbReference type="OMA" id="FINAVRM"/>
<feature type="compositionally biased region" description="Low complexity" evidence="2">
    <location>
        <begin position="39"/>
        <end position="48"/>
    </location>
</feature>
<feature type="compositionally biased region" description="Basic residues" evidence="2">
    <location>
        <begin position="7"/>
        <end position="16"/>
    </location>
</feature>
<dbReference type="InterPro" id="IPR008862">
    <property type="entry name" value="Tcp11"/>
</dbReference>
<accession>A0A1D8NES0</accession>
<dbReference type="GO" id="GO:0010737">
    <property type="term" value="P:protein kinase A signaling"/>
    <property type="evidence" value="ECO:0007669"/>
    <property type="project" value="TreeGrafter"/>
</dbReference>
<protein>
    <submittedName>
        <fullName evidence="4">T-complex protein 11-domain-containing protein</fullName>
    </submittedName>
</protein>
<dbReference type="VEuPathDB" id="FungiDB:YALI0_D15862g"/>
<dbReference type="PANTHER" id="PTHR12832">
    <property type="entry name" value="TESTIS-SPECIFIC PROTEIN PBS13 T-COMPLEX 11"/>
    <property type="match status" value="1"/>
</dbReference>
<evidence type="ECO:0000313" key="4">
    <source>
        <dbReference type="EMBL" id="RDW26571.1"/>
    </source>
</evidence>
<evidence type="ECO:0000256" key="2">
    <source>
        <dbReference type="SAM" id="MobiDB-lite"/>
    </source>
</evidence>
<reference evidence="3 5" key="1">
    <citation type="journal article" date="2016" name="PLoS ONE">
        <title>Sequence Assembly of Yarrowia lipolytica Strain W29/CLIB89 Shows Transposable Element Diversity.</title>
        <authorList>
            <person name="Magnan C."/>
            <person name="Yu J."/>
            <person name="Chang I."/>
            <person name="Jahn E."/>
            <person name="Kanomata Y."/>
            <person name="Wu J."/>
            <person name="Zeller M."/>
            <person name="Oakes M."/>
            <person name="Baldi P."/>
            <person name="Sandmeyer S."/>
        </authorList>
    </citation>
    <scope>NUCLEOTIDE SEQUENCE [LARGE SCALE GENOMIC DNA]</scope>
    <source>
        <strain evidence="3">CLIB89</strain>
        <strain evidence="5">CLIB89(W29)</strain>
    </source>
</reference>
<feature type="region of interest" description="Disordered" evidence="2">
    <location>
        <begin position="72"/>
        <end position="92"/>
    </location>
</feature>
<feature type="region of interest" description="Disordered" evidence="2">
    <location>
        <begin position="138"/>
        <end position="212"/>
    </location>
</feature>
<evidence type="ECO:0000313" key="3">
    <source>
        <dbReference type="EMBL" id="AOW04126.1"/>
    </source>
</evidence>
<dbReference type="AlphaFoldDB" id="A0A1D8NES0"/>
<dbReference type="EMBL" id="CP017556">
    <property type="protein sequence ID" value="AOW04126.1"/>
    <property type="molecule type" value="Genomic_DNA"/>
</dbReference>
<reference evidence="4 6" key="2">
    <citation type="submission" date="2018-07" db="EMBL/GenBank/DDBJ databases">
        <title>Draft Genome Assemblies for Five Robust Yarrowia lipolytica Strains Exhibiting High Lipid Production and Pentose Sugar Utilization and Sugar Alcohol Secretion from Undetoxified Lignocellulosic Biomass Hydrolysates.</title>
        <authorList>
            <consortium name="DOE Joint Genome Institute"/>
            <person name="Walker C."/>
            <person name="Ryu S."/>
            <person name="Na H."/>
            <person name="Zane M."/>
            <person name="LaButti K."/>
            <person name="Lipzen A."/>
            <person name="Haridas S."/>
            <person name="Barry K."/>
            <person name="Grigoriev I.V."/>
            <person name="Quarterman J."/>
            <person name="Slininger P."/>
            <person name="Dien B."/>
            <person name="Trinh C.T."/>
        </authorList>
    </citation>
    <scope>NUCLEOTIDE SEQUENCE [LARGE SCALE GENOMIC DNA]</scope>
    <source>
        <strain evidence="4 6">YB392</strain>
    </source>
</reference>
<evidence type="ECO:0000313" key="6">
    <source>
        <dbReference type="Proteomes" id="UP000256601"/>
    </source>
</evidence>
<dbReference type="Proteomes" id="UP000256601">
    <property type="component" value="Unassembled WGS sequence"/>
</dbReference>
<sequence>MAAAPFIRRRQVGRLHHQAERDMDQIYTDDETSDRRQATRGSTATTTRRCSRHVPGPAATAVAAHAAAAAAAATATHNSTPDDETQPSKKVKLDGVRTWARSRSLPIIDREASATASASAAGHVTHMNHVISQPTVNHFNPAFNGNSFGGSKRKREEEAVSPVAASAAPTKISNSNTRPASAAPFGSSTKISAVKPATKSSTTTTATAPLPPVNINSLREIDLAEIFKNPRLRHDIVFDPQLQFRPNLDGERGKRKRQSTQRYWDGITAEVEGVWAAADSAQPCTSHFGTLTTLFTTLRQVLVSLLPVKDRETIESDLDSDLVQQQLCHHCFDFVSFSHWLSNVFKAHCAPMRDSWVDQMVVRINAGWKEKNSRKLTEGLRMIFAILEAMKLDVANHQIRSLRPILVDTAVDFEQDYYEQVVEKRRFDIASSCQWFAAAAASTERPAAAGATKHYKTALIGAVTQLITCSSSDFPATFGFDFARLSAFRSDLRQLVCLQLCSMLLQQLVATRGDAKAKKLVADAEYQSKLKTDCLAIVLSSSGNSKWTKNVSGLALELAKRVEAVVNEKPATLPSTELTSLASNWLTNNILPSSAMYKLVEKRLVKEIVTGVEIRILDTSAVSTNSTSTVTPLIEKLSLLTKFHWDVFSKYYIAYVESAK</sequence>
<dbReference type="eggNOG" id="KOG1981">
    <property type="taxonomic scope" value="Eukaryota"/>
</dbReference>
<organism evidence="3 5">
    <name type="scientific">Yarrowia lipolytica</name>
    <name type="common">Candida lipolytica</name>
    <dbReference type="NCBI Taxonomy" id="4952"/>
    <lineage>
        <taxon>Eukaryota</taxon>
        <taxon>Fungi</taxon>
        <taxon>Dikarya</taxon>
        <taxon>Ascomycota</taxon>
        <taxon>Saccharomycotina</taxon>
        <taxon>Dipodascomycetes</taxon>
        <taxon>Dipodascales</taxon>
        <taxon>Dipodascales incertae sedis</taxon>
        <taxon>Yarrowia</taxon>
    </lineage>
</organism>
<gene>
    <name evidence="4" type="ORF">B0I71DRAFT_130615</name>
    <name evidence="3" type="ORF">YALI1_D19515g</name>
</gene>
<feature type="region of interest" description="Disordered" evidence="2">
    <location>
        <begin position="1"/>
        <end position="57"/>
    </location>
</feature>
<name>A0A1D8NES0_YARLL</name>
<dbReference type="KEGG" id="yli:2910181"/>
<comment type="similarity">
    <text evidence="1">Belongs to the TCP11 family.</text>
</comment>
<dbReference type="EMBL" id="KZ858977">
    <property type="protein sequence ID" value="RDW26571.1"/>
    <property type="molecule type" value="Genomic_DNA"/>
</dbReference>
<dbReference type="Pfam" id="PF05794">
    <property type="entry name" value="Tcp11"/>
    <property type="match status" value="1"/>
</dbReference>